<feature type="compositionally biased region" description="Polar residues" evidence="1">
    <location>
        <begin position="89"/>
        <end position="98"/>
    </location>
</feature>
<evidence type="ECO:0000313" key="3">
    <source>
        <dbReference type="EMBL" id="CAB4657566.1"/>
    </source>
</evidence>
<dbReference type="EMBL" id="CAEZWF010000039">
    <property type="protein sequence ID" value="CAB4657566.1"/>
    <property type="molecule type" value="Genomic_DNA"/>
</dbReference>
<accession>A0A6J6K651</accession>
<evidence type="ECO:0000256" key="1">
    <source>
        <dbReference type="SAM" id="MobiDB-lite"/>
    </source>
</evidence>
<name>A0A6J6K651_9ZZZZ</name>
<evidence type="ECO:0000313" key="4">
    <source>
        <dbReference type="EMBL" id="CAB4657697.1"/>
    </source>
</evidence>
<organism evidence="2">
    <name type="scientific">freshwater metagenome</name>
    <dbReference type="NCBI Taxonomy" id="449393"/>
    <lineage>
        <taxon>unclassified sequences</taxon>
        <taxon>metagenomes</taxon>
        <taxon>ecological metagenomes</taxon>
    </lineage>
</organism>
<dbReference type="EMBL" id="CAEZWK010000038">
    <property type="protein sequence ID" value="CAB4657697.1"/>
    <property type="molecule type" value="Genomic_DNA"/>
</dbReference>
<protein>
    <submittedName>
        <fullName evidence="2">Unannotated protein</fullName>
    </submittedName>
</protein>
<feature type="region of interest" description="Disordered" evidence="1">
    <location>
        <begin position="70"/>
        <end position="118"/>
    </location>
</feature>
<feature type="compositionally biased region" description="Low complexity" evidence="1">
    <location>
        <begin position="103"/>
        <end position="114"/>
    </location>
</feature>
<proteinExistence type="predicted"/>
<evidence type="ECO:0000313" key="2">
    <source>
        <dbReference type="EMBL" id="CAB4645187.1"/>
    </source>
</evidence>
<sequence length="446" mass="46591">MAEPMAVQSWWGYDEVVKKLAIELSLVMCFSLIGNAGASAVSAPKPGSKCSVLKTVKTVDKKSFTCVSSNGKKVWSKGSSVKNTKKPSVGNSSSSTLNPGAVSNPSPSASPSPSTGAKKKVAPSYVFSSSGMSANKIKAGESIEVTFRLTTDDPTVSTPTAIIDFVTGHTQATLVSGDKTSGTWRVTLSSTQSTFAGNYKVYVAVVGYANGEKNEEWLTVGNLEVSGVVKTAPKYVFSGASSIPSSAAPGSKIIVEFNLSSDDPTVSTPTAIIDFVTGHTQATLVSGNKSSGRWRAELTIPENTFAGSYKVEVVVVGYANGEKNEEWLNVGNISISGPTKLVPFYRFSNVVINKTKVSPGGSVTVTFEHTSNDSTADAPYAYIDDVVSPTEASNTSGTNMSGVWTANLQVPVDAFAGTYNVVLLGMGSANGEKNDDRINVGSVTIE</sequence>
<reference evidence="2" key="1">
    <citation type="submission" date="2020-05" db="EMBL/GenBank/DDBJ databases">
        <authorList>
            <person name="Chiriac C."/>
            <person name="Salcher M."/>
            <person name="Ghai R."/>
            <person name="Kavagutti S V."/>
        </authorList>
    </citation>
    <scope>NUCLEOTIDE SEQUENCE</scope>
</reference>
<feature type="compositionally biased region" description="Low complexity" evidence="1">
    <location>
        <begin position="70"/>
        <end position="82"/>
    </location>
</feature>
<dbReference type="EMBL" id="CAEZVW010000049">
    <property type="protein sequence ID" value="CAB4645187.1"/>
    <property type="molecule type" value="Genomic_DNA"/>
</dbReference>
<gene>
    <name evidence="2" type="ORF">UFOPK2157_00942</name>
    <name evidence="3" type="ORF">UFOPK2228_00980</name>
    <name evidence="4" type="ORF">UFOPK2245_00999</name>
</gene>
<dbReference type="AlphaFoldDB" id="A0A6J6K651"/>